<proteinExistence type="predicted"/>
<accession>A0AAE1IQE2</accession>
<evidence type="ECO:0000313" key="2">
    <source>
        <dbReference type="Proteomes" id="UP001293593"/>
    </source>
</evidence>
<dbReference type="InterPro" id="IPR025886">
    <property type="entry name" value="PP2-like"/>
</dbReference>
<dbReference type="InterPro" id="IPR052147">
    <property type="entry name" value="PP2-like/Lectin"/>
</dbReference>
<comment type="caution">
    <text evidence="1">The sequence shown here is derived from an EMBL/GenBank/DDBJ whole genome shotgun (WGS) entry which is preliminary data.</text>
</comment>
<evidence type="ECO:0000313" key="1">
    <source>
        <dbReference type="EMBL" id="KAK4254700.1"/>
    </source>
</evidence>
<gene>
    <name evidence="1" type="ORF">QN277_010043</name>
</gene>
<name>A0AAE1IQE2_9FABA</name>
<dbReference type="Pfam" id="PF14299">
    <property type="entry name" value="PP2"/>
    <property type="match status" value="1"/>
</dbReference>
<protein>
    <submittedName>
        <fullName evidence="1">Uncharacterized protein</fullName>
    </submittedName>
</protein>
<organism evidence="1 2">
    <name type="scientific">Acacia crassicarpa</name>
    <name type="common">northern wattle</name>
    <dbReference type="NCBI Taxonomy" id="499986"/>
    <lineage>
        <taxon>Eukaryota</taxon>
        <taxon>Viridiplantae</taxon>
        <taxon>Streptophyta</taxon>
        <taxon>Embryophyta</taxon>
        <taxon>Tracheophyta</taxon>
        <taxon>Spermatophyta</taxon>
        <taxon>Magnoliopsida</taxon>
        <taxon>eudicotyledons</taxon>
        <taxon>Gunneridae</taxon>
        <taxon>Pentapetalae</taxon>
        <taxon>rosids</taxon>
        <taxon>fabids</taxon>
        <taxon>Fabales</taxon>
        <taxon>Fabaceae</taxon>
        <taxon>Caesalpinioideae</taxon>
        <taxon>mimosoid clade</taxon>
        <taxon>Acacieae</taxon>
        <taxon>Acacia</taxon>
    </lineage>
</organism>
<dbReference type="EMBL" id="JAWXYG010000014">
    <property type="protein sequence ID" value="KAK4254700.1"/>
    <property type="molecule type" value="Genomic_DNA"/>
</dbReference>
<dbReference type="GO" id="GO:0030246">
    <property type="term" value="F:carbohydrate binding"/>
    <property type="evidence" value="ECO:0007669"/>
    <property type="project" value="InterPro"/>
</dbReference>
<sequence length="205" mass="23491">MSSDHHTVSHAHWKGDGHVEHEFGSTGEIIKVPVRALNIIWGNDTRFWRFKNLPDDETSTIGLKEGAWLVQVNWIEVTGRVKKAELHKEANSVKKTYGIYYLIKFRADAFGWHSVPIKFKLRVTASKSAQTTDHSHNTIIEQEDEKSMNLEPYREKQEVWHEIPGGQFSISNSDGFIEFGMFEVESAWWKGNMVLAGVKIKPLQA</sequence>
<reference evidence="1" key="1">
    <citation type="submission" date="2023-10" db="EMBL/GenBank/DDBJ databases">
        <title>Chromosome-level genome of the transformable northern wattle, Acacia crassicarpa.</title>
        <authorList>
            <person name="Massaro I."/>
            <person name="Sinha N.R."/>
            <person name="Poethig S."/>
            <person name="Leichty A.R."/>
        </authorList>
    </citation>
    <scope>NUCLEOTIDE SEQUENCE</scope>
    <source>
        <strain evidence="1">Acra3RX</strain>
        <tissue evidence="1">Leaf</tissue>
    </source>
</reference>
<dbReference type="AlphaFoldDB" id="A0AAE1IQE2"/>
<dbReference type="PANTHER" id="PTHR48478">
    <property type="entry name" value="LECTIN-LIKE"/>
    <property type="match status" value="1"/>
</dbReference>
<dbReference type="PANTHER" id="PTHR48478:SF1">
    <property type="entry name" value="LECTIN-LIKE"/>
    <property type="match status" value="1"/>
</dbReference>
<dbReference type="Proteomes" id="UP001293593">
    <property type="component" value="Unassembled WGS sequence"/>
</dbReference>
<keyword evidence="2" id="KW-1185">Reference proteome</keyword>